<gene>
    <name evidence="1" type="ORF">ACFSUD_00275</name>
</gene>
<sequence length="281" mass="29301">MTPQAALLPGDRLHLQHGPIDLIIGAEGQRARAFAAARDRFESVLSELTAELDLLRQPVGRVLQGGIARRMYDAAMPHADGHTTPMIAVAGAVAEEVLAAMSDAADLTRAYVNNGGDIALHLTRDTRFLIAMAAPDGSDLGRVGIAAADPVRGIATSGRQGRSLSLGIAESVTVLAGGAAQADAAATLIGNAVDLPGHRLIARLPANEVQPDSDLGPTPVVQYVGRLSEVEISQALAPGETLARQMIARGQINAAALFLRGQSRIVTSNPSLIRQKEPIYA</sequence>
<dbReference type="PIRSF" id="PIRSF006421">
    <property type="entry name" value="UCP006421"/>
    <property type="match status" value="1"/>
</dbReference>
<reference evidence="2" key="1">
    <citation type="journal article" date="2019" name="Int. J. Syst. Evol. Microbiol.">
        <title>The Global Catalogue of Microorganisms (GCM) 10K type strain sequencing project: providing services to taxonomists for standard genome sequencing and annotation.</title>
        <authorList>
            <consortium name="The Broad Institute Genomics Platform"/>
            <consortium name="The Broad Institute Genome Sequencing Center for Infectious Disease"/>
            <person name="Wu L."/>
            <person name="Ma J."/>
        </authorList>
    </citation>
    <scope>NUCLEOTIDE SEQUENCE [LARGE SCALE GENOMIC DNA]</scope>
    <source>
        <strain evidence="2">TISTR 2562</strain>
    </source>
</reference>
<evidence type="ECO:0000313" key="2">
    <source>
        <dbReference type="Proteomes" id="UP001597474"/>
    </source>
</evidence>
<accession>A0ABW5TWY2</accession>
<dbReference type="SUPFAM" id="SSF143631">
    <property type="entry name" value="ApbE-like"/>
    <property type="match status" value="1"/>
</dbReference>
<dbReference type="EMBL" id="JBHUMP010000001">
    <property type="protein sequence ID" value="MFD2737995.1"/>
    <property type="molecule type" value="Genomic_DNA"/>
</dbReference>
<dbReference type="Gene3D" id="3.10.520.10">
    <property type="entry name" value="ApbE-like domains"/>
    <property type="match status" value="1"/>
</dbReference>
<proteinExistence type="predicted"/>
<dbReference type="Proteomes" id="UP001597474">
    <property type="component" value="Unassembled WGS sequence"/>
</dbReference>
<protein>
    <submittedName>
        <fullName evidence="1">UPF0280 family protein</fullName>
    </submittedName>
</protein>
<organism evidence="1 2">
    <name type="scientific">Sulfitobacter aestuarii</name>
    <dbReference type="NCBI Taxonomy" id="2161676"/>
    <lineage>
        <taxon>Bacteria</taxon>
        <taxon>Pseudomonadati</taxon>
        <taxon>Pseudomonadota</taxon>
        <taxon>Alphaproteobacteria</taxon>
        <taxon>Rhodobacterales</taxon>
        <taxon>Roseobacteraceae</taxon>
        <taxon>Sulfitobacter</taxon>
    </lineage>
</organism>
<evidence type="ECO:0000313" key="1">
    <source>
        <dbReference type="EMBL" id="MFD2737995.1"/>
    </source>
</evidence>
<comment type="caution">
    <text evidence="1">The sequence shown here is derived from an EMBL/GenBank/DDBJ whole genome shotgun (WGS) entry which is preliminary data.</text>
</comment>
<dbReference type="RefSeq" id="WP_386370215.1">
    <property type="nucleotide sequence ID" value="NZ_JBHUMP010000001.1"/>
</dbReference>
<dbReference type="InterPro" id="IPR003374">
    <property type="entry name" value="ApbE-like_sf"/>
</dbReference>
<keyword evidence="2" id="KW-1185">Reference proteome</keyword>
<name>A0ABW5TWY2_9RHOB</name>
<dbReference type="InterPro" id="IPR007183">
    <property type="entry name" value="UPF0280"/>
</dbReference>
<dbReference type="NCBIfam" id="NF003322">
    <property type="entry name" value="PRK04334.1-2"/>
    <property type="match status" value="1"/>
</dbReference>